<evidence type="ECO:0000313" key="2">
    <source>
        <dbReference type="EMBL" id="EGJ50102.1"/>
    </source>
</evidence>
<keyword evidence="1" id="KW-0812">Transmembrane</keyword>
<sequence>MHIDWTHVLTALGLAFIFEGLPYFLWAEKMPKYLLLLCTRPPSILRRMGLAAMLGGLLLIYMAQN</sequence>
<keyword evidence="1" id="KW-1133">Transmembrane helix</keyword>
<dbReference type="STRING" id="690850.Desaf_1766"/>
<dbReference type="EMBL" id="CP003221">
    <property type="protein sequence ID" value="EGJ50102.1"/>
    <property type="molecule type" value="Genomic_DNA"/>
</dbReference>
<evidence type="ECO:0000313" key="3">
    <source>
        <dbReference type="Proteomes" id="UP000007844"/>
    </source>
</evidence>
<dbReference type="AlphaFoldDB" id="F3Z1Z4"/>
<proteinExistence type="predicted"/>
<name>F3Z1Z4_DESAF</name>
<accession>F3Z1Z4</accession>
<gene>
    <name evidence="2" type="ORF">Desaf_1766</name>
</gene>
<organism evidence="2 3">
    <name type="scientific">Desulfocurvibacter africanus subsp. africanus str. Walvis Bay</name>
    <dbReference type="NCBI Taxonomy" id="690850"/>
    <lineage>
        <taxon>Bacteria</taxon>
        <taxon>Pseudomonadati</taxon>
        <taxon>Thermodesulfobacteriota</taxon>
        <taxon>Desulfovibrionia</taxon>
        <taxon>Desulfovibrionales</taxon>
        <taxon>Desulfovibrionaceae</taxon>
        <taxon>Desulfocurvibacter</taxon>
    </lineage>
</organism>
<dbReference type="InterPro" id="IPR019201">
    <property type="entry name" value="DUF2065"/>
</dbReference>
<keyword evidence="1" id="KW-0472">Membrane</keyword>
<protein>
    <recommendedName>
        <fullName evidence="4">DUF2065 domain-containing protein</fullName>
    </recommendedName>
</protein>
<feature type="transmembrane region" description="Helical" evidence="1">
    <location>
        <begin position="6"/>
        <end position="26"/>
    </location>
</feature>
<dbReference type="Pfam" id="PF09838">
    <property type="entry name" value="DUF2065"/>
    <property type="match status" value="1"/>
</dbReference>
<dbReference type="RefSeq" id="WP_005987335.1">
    <property type="nucleotide sequence ID" value="NC_016629.1"/>
</dbReference>
<evidence type="ECO:0008006" key="4">
    <source>
        <dbReference type="Google" id="ProtNLM"/>
    </source>
</evidence>
<evidence type="ECO:0000256" key="1">
    <source>
        <dbReference type="SAM" id="Phobius"/>
    </source>
</evidence>
<dbReference type="eggNOG" id="COG3242">
    <property type="taxonomic scope" value="Bacteria"/>
</dbReference>
<dbReference type="HOGENOM" id="CLU_179416_2_2_7"/>
<reference evidence="2 3" key="1">
    <citation type="journal article" date="2011" name="J. Bacteriol.">
        <title>Genome sequence of the mercury-methylating and pleomorphic Desulfovibrio africanus Strain Walvis Bay.</title>
        <authorList>
            <person name="Brown S.D."/>
            <person name="Wall J.D."/>
            <person name="Kucken A.M."/>
            <person name="Gilmour C.C."/>
            <person name="Podar M."/>
            <person name="Brandt C.C."/>
            <person name="Teshima H."/>
            <person name="Detter J.C."/>
            <person name="Han C.S."/>
            <person name="Land M.L."/>
            <person name="Lucas S."/>
            <person name="Han J."/>
            <person name="Pennacchio L."/>
            <person name="Nolan M."/>
            <person name="Pitluck S."/>
            <person name="Woyke T."/>
            <person name="Goodwin L."/>
            <person name="Palumbo A.V."/>
            <person name="Elias D.A."/>
        </authorList>
    </citation>
    <scope>NUCLEOTIDE SEQUENCE [LARGE SCALE GENOMIC DNA]</scope>
    <source>
        <strain evidence="2 3">Walvis Bay</strain>
    </source>
</reference>
<keyword evidence="3" id="KW-1185">Reference proteome</keyword>
<feature type="transmembrane region" description="Helical" evidence="1">
    <location>
        <begin position="47"/>
        <end position="64"/>
    </location>
</feature>
<dbReference type="Proteomes" id="UP000007844">
    <property type="component" value="Chromosome"/>
</dbReference>
<dbReference type="KEGG" id="daf:Desaf_1766"/>